<evidence type="ECO:0000256" key="1">
    <source>
        <dbReference type="SAM" id="Phobius"/>
    </source>
</evidence>
<dbReference type="AlphaFoldDB" id="A0A482TLH2"/>
<evidence type="ECO:0000259" key="2">
    <source>
        <dbReference type="Pfam" id="PF04892"/>
    </source>
</evidence>
<evidence type="ECO:0000313" key="4">
    <source>
        <dbReference type="Proteomes" id="UP000294028"/>
    </source>
</evidence>
<name>A0A482TLH2_9EURY</name>
<keyword evidence="1" id="KW-0812">Transmembrane</keyword>
<reference evidence="3 4" key="1">
    <citation type="submission" date="2018-12" db="EMBL/GenBank/DDBJ databases">
        <title>Genome analysis provides insights into bioremediation potentialities of Halogeometricum borinquense strain N11.</title>
        <authorList>
            <person name="Najjari A."/>
            <person name="Youssef N."/>
            <person name="Fhoula I."/>
            <person name="Ben Dhia O."/>
            <person name="Mahjoubi M."/>
            <person name="Ouzari H.I."/>
            <person name="Cherif A."/>
        </authorList>
    </citation>
    <scope>NUCLEOTIDE SEQUENCE [LARGE SCALE GENOMIC DNA]</scope>
    <source>
        <strain evidence="3 4">N11</strain>
    </source>
</reference>
<organism evidence="3 4">
    <name type="scientific">Halogeometricum borinquense</name>
    <dbReference type="NCBI Taxonomy" id="60847"/>
    <lineage>
        <taxon>Archaea</taxon>
        <taxon>Methanobacteriati</taxon>
        <taxon>Methanobacteriota</taxon>
        <taxon>Stenosarchaea group</taxon>
        <taxon>Halobacteria</taxon>
        <taxon>Halobacteriales</taxon>
        <taxon>Haloferacaceae</taxon>
        <taxon>Halogeometricum</taxon>
    </lineage>
</organism>
<feature type="transmembrane region" description="Helical" evidence="1">
    <location>
        <begin position="45"/>
        <end position="62"/>
    </location>
</feature>
<feature type="transmembrane region" description="Helical" evidence="1">
    <location>
        <begin position="101"/>
        <end position="118"/>
    </location>
</feature>
<sequence length="125" mass="12789">MHLSRRVRIVSLVCWCALVVIVSAVPVQSGAPVSAGLFGLGLDKVVHFGAYAVTAFLAGVALRARDVRGLALAVVVAVVLGSGVELMQAALPTRTFSLGDAAANTIGAVCGAAAYRLVSRRLDDS</sequence>
<dbReference type="PANTHER" id="PTHR28008">
    <property type="entry name" value="DOMAIN PROTEIN, PUTATIVE (AFU_ORTHOLOGUE AFUA_3G10980)-RELATED"/>
    <property type="match status" value="1"/>
</dbReference>
<accession>A0A482TLH2</accession>
<protein>
    <submittedName>
        <fullName evidence="3">Antibiotic resistance protein VanZ</fullName>
    </submittedName>
</protein>
<dbReference type="Proteomes" id="UP000294028">
    <property type="component" value="Unassembled WGS sequence"/>
</dbReference>
<evidence type="ECO:0000313" key="3">
    <source>
        <dbReference type="EMBL" id="RYJ12849.1"/>
    </source>
</evidence>
<dbReference type="PANTHER" id="PTHR28008:SF1">
    <property type="entry name" value="DOMAIN PROTEIN, PUTATIVE (AFU_ORTHOLOGUE AFUA_3G10980)-RELATED"/>
    <property type="match status" value="1"/>
</dbReference>
<dbReference type="InterPro" id="IPR006976">
    <property type="entry name" value="VanZ-like"/>
</dbReference>
<gene>
    <name evidence="3" type="ORF">ELS19_01940</name>
</gene>
<proteinExistence type="predicted"/>
<dbReference type="Pfam" id="PF04892">
    <property type="entry name" value="VanZ"/>
    <property type="match status" value="1"/>
</dbReference>
<keyword evidence="1" id="KW-1133">Transmembrane helix</keyword>
<comment type="caution">
    <text evidence="3">The sequence shown here is derived from an EMBL/GenBank/DDBJ whole genome shotgun (WGS) entry which is preliminary data.</text>
</comment>
<dbReference type="NCBIfam" id="NF037970">
    <property type="entry name" value="vanZ_1"/>
    <property type="match status" value="1"/>
</dbReference>
<keyword evidence="1" id="KW-0472">Membrane</keyword>
<dbReference type="OMA" id="VPSICCA"/>
<dbReference type="EMBL" id="RZHH01000002">
    <property type="protein sequence ID" value="RYJ12849.1"/>
    <property type="molecule type" value="Genomic_DNA"/>
</dbReference>
<feature type="domain" description="VanZ-like" evidence="2">
    <location>
        <begin position="39"/>
        <end position="118"/>
    </location>
</feature>
<feature type="transmembrane region" description="Helical" evidence="1">
    <location>
        <begin position="69"/>
        <end position="89"/>
    </location>
</feature>